<evidence type="ECO:0000256" key="3">
    <source>
        <dbReference type="ARBA" id="ARBA00023125"/>
    </source>
</evidence>
<dbReference type="RefSeq" id="WP_062558647.1">
    <property type="nucleotide sequence ID" value="NZ_CP013341.1"/>
</dbReference>
<evidence type="ECO:0000256" key="1">
    <source>
        <dbReference type="ARBA" id="ARBA00010923"/>
    </source>
</evidence>
<dbReference type="PANTHER" id="PTHR43140">
    <property type="entry name" value="TYPE-1 RESTRICTION ENZYME ECOKI SPECIFICITY PROTEIN"/>
    <property type="match status" value="1"/>
</dbReference>
<name>A0A1H2DQG0_9PROT</name>
<dbReference type="SUPFAM" id="SSF116734">
    <property type="entry name" value="DNA methylase specificity domain"/>
    <property type="match status" value="1"/>
</dbReference>
<dbReference type="GO" id="GO:0003677">
    <property type="term" value="F:DNA binding"/>
    <property type="evidence" value="ECO:0007669"/>
    <property type="project" value="UniProtKB-KW"/>
</dbReference>
<feature type="domain" description="Type I restriction modification DNA specificity" evidence="5">
    <location>
        <begin position="22"/>
        <end position="186"/>
    </location>
</feature>
<evidence type="ECO:0000256" key="2">
    <source>
        <dbReference type="ARBA" id="ARBA00022747"/>
    </source>
</evidence>
<evidence type="ECO:0000256" key="4">
    <source>
        <dbReference type="SAM" id="MobiDB-lite"/>
    </source>
</evidence>
<gene>
    <name evidence="6" type="ORF">SAMN05216406_10394</name>
</gene>
<keyword evidence="2" id="KW-0680">Restriction system</keyword>
<keyword evidence="7" id="KW-1185">Reference proteome</keyword>
<dbReference type="PANTHER" id="PTHR43140:SF1">
    <property type="entry name" value="TYPE I RESTRICTION ENZYME ECOKI SPECIFICITY SUBUNIT"/>
    <property type="match status" value="1"/>
</dbReference>
<dbReference type="CDD" id="cd17250">
    <property type="entry name" value="RMtype1_S_Eco4255II_TRD2-CR2_like"/>
    <property type="match status" value="1"/>
</dbReference>
<protein>
    <submittedName>
        <fullName evidence="6">Type I restriction enzyme, S subunit</fullName>
    </submittedName>
</protein>
<keyword evidence="3" id="KW-0238">DNA-binding</keyword>
<evidence type="ECO:0000313" key="6">
    <source>
        <dbReference type="EMBL" id="SDT85130.1"/>
    </source>
</evidence>
<accession>A0A1H2DQG0</accession>
<dbReference type="Gene3D" id="3.90.220.20">
    <property type="entry name" value="DNA methylase specificity domains"/>
    <property type="match status" value="1"/>
</dbReference>
<dbReference type="KEGG" id="nur:ATY38_06815"/>
<dbReference type="InterPro" id="IPR051212">
    <property type="entry name" value="Type-I_RE_S_subunit"/>
</dbReference>
<organism evidence="6 7">
    <name type="scientific">Nitrosomonas ureae</name>
    <dbReference type="NCBI Taxonomy" id="44577"/>
    <lineage>
        <taxon>Bacteria</taxon>
        <taxon>Pseudomonadati</taxon>
        <taxon>Pseudomonadota</taxon>
        <taxon>Betaproteobacteria</taxon>
        <taxon>Nitrosomonadales</taxon>
        <taxon>Nitrosomonadaceae</taxon>
        <taxon>Nitrosomonas</taxon>
    </lineage>
</organism>
<dbReference type="GO" id="GO:0009307">
    <property type="term" value="P:DNA restriction-modification system"/>
    <property type="evidence" value="ECO:0007669"/>
    <property type="project" value="UniProtKB-KW"/>
</dbReference>
<dbReference type="Proteomes" id="UP000182882">
    <property type="component" value="Unassembled WGS sequence"/>
</dbReference>
<proteinExistence type="inferred from homology"/>
<dbReference type="EMBL" id="FNLN01000003">
    <property type="protein sequence ID" value="SDT85130.1"/>
    <property type="molecule type" value="Genomic_DNA"/>
</dbReference>
<reference evidence="7" key="1">
    <citation type="submission" date="2016-10" db="EMBL/GenBank/DDBJ databases">
        <authorList>
            <person name="Varghese N."/>
            <person name="Submissions S."/>
        </authorList>
    </citation>
    <scope>NUCLEOTIDE SEQUENCE [LARGE SCALE GENOMIC DNA]</scope>
    <source>
        <strain evidence="7">Nm10</strain>
    </source>
</reference>
<evidence type="ECO:0000259" key="5">
    <source>
        <dbReference type="Pfam" id="PF01420"/>
    </source>
</evidence>
<evidence type="ECO:0000313" key="7">
    <source>
        <dbReference type="Proteomes" id="UP000182882"/>
    </source>
</evidence>
<dbReference type="InterPro" id="IPR000055">
    <property type="entry name" value="Restrct_endonuc_typeI_TRD"/>
</dbReference>
<feature type="compositionally biased region" description="Polar residues" evidence="4">
    <location>
        <begin position="276"/>
        <end position="288"/>
    </location>
</feature>
<sequence>MSSEKISPQGWEKISVELASSEIISGSGFPKEHQGDSTGHYPFAKVGDISRVFRAKQKYIGSAGHFISEEVRSEIKARVFPKGTIVFPKIGEALRGNSRVVTSREMLFDNNVMGIIPDVEIISGDFLYYFLITQDFGKYAVATAVPSVRRGDIASIPLLLPPLNEQHRIVAKIEELFSELDKGIENLKTAQAQLKVYRQALLKHAFEGKLTAQWRAQRRAKQTVAPAQAGAQLLNDMDSRPTPSRGQAMRGNDEAGRGMTNPSKPPKPYSSASSKNAHNATSNNSLSGRNLPRSPFYKGGSQPAPHPSPP</sequence>
<dbReference type="AlphaFoldDB" id="A0A1H2DQG0"/>
<dbReference type="Pfam" id="PF01420">
    <property type="entry name" value="Methylase_S"/>
    <property type="match status" value="1"/>
</dbReference>
<comment type="similarity">
    <text evidence="1">Belongs to the type-I restriction system S methylase family.</text>
</comment>
<dbReference type="InterPro" id="IPR044946">
    <property type="entry name" value="Restrct_endonuc_typeI_TRD_sf"/>
</dbReference>
<feature type="region of interest" description="Disordered" evidence="4">
    <location>
        <begin position="221"/>
        <end position="310"/>
    </location>
</feature>